<dbReference type="RefSeq" id="XP_005768168.1">
    <property type="nucleotide sequence ID" value="XM_005768111.1"/>
</dbReference>
<accession>A0A0D3IWV4</accession>
<dbReference type="AlphaFoldDB" id="A0A0D3IWV4"/>
<proteinExistence type="predicted"/>
<sequence>MKLASDRVNQLVDRDQLSKARAIIRETPCLDADSCDESADNGMAYAQLAVATLEAQRQRAMVQFMAKAQRLLTQYRYYRLEPQFCSQPGDDAACEFMSLGLNSPASDVSKALQKLKGDEISTLLDHGMVPKHSTSRTFTFTAASHPTEFASLHNTGSATFVVPKPPPAPPGFFWGSKIEDLRVYLLPFPTDAPDGFVSAELTKGPESIFTNSAGDEVTFTHEPKSFGAMRWAIGSP</sequence>
<dbReference type="HOGENOM" id="CLU_1178062_0_0_1"/>
<dbReference type="GeneID" id="17261779"/>
<evidence type="ECO:0000313" key="1">
    <source>
        <dbReference type="EnsemblProtists" id="EOD15739"/>
    </source>
</evidence>
<dbReference type="Proteomes" id="UP000013827">
    <property type="component" value="Unassembled WGS sequence"/>
</dbReference>
<protein>
    <submittedName>
        <fullName evidence="1">Uncharacterized protein</fullName>
    </submittedName>
</protein>
<name>A0A0D3IWV4_EMIH1</name>
<evidence type="ECO:0000313" key="2">
    <source>
        <dbReference type="Proteomes" id="UP000013827"/>
    </source>
</evidence>
<dbReference type="KEGG" id="ehx:EMIHUDRAFT_356395"/>
<organism evidence="1 2">
    <name type="scientific">Emiliania huxleyi (strain CCMP1516)</name>
    <dbReference type="NCBI Taxonomy" id="280463"/>
    <lineage>
        <taxon>Eukaryota</taxon>
        <taxon>Haptista</taxon>
        <taxon>Haptophyta</taxon>
        <taxon>Prymnesiophyceae</taxon>
        <taxon>Isochrysidales</taxon>
        <taxon>Noelaerhabdaceae</taxon>
        <taxon>Emiliania</taxon>
    </lineage>
</organism>
<keyword evidence="2" id="KW-1185">Reference proteome</keyword>
<dbReference type="EnsemblProtists" id="EOD15739">
    <property type="protein sequence ID" value="EOD15739"/>
    <property type="gene ID" value="EMIHUDRAFT_356395"/>
</dbReference>
<reference evidence="1" key="2">
    <citation type="submission" date="2024-10" db="UniProtKB">
        <authorList>
            <consortium name="EnsemblProtists"/>
        </authorList>
    </citation>
    <scope>IDENTIFICATION</scope>
</reference>
<dbReference type="PaxDb" id="2903-EOD15739"/>
<reference evidence="2" key="1">
    <citation type="journal article" date="2013" name="Nature">
        <title>Pan genome of the phytoplankton Emiliania underpins its global distribution.</title>
        <authorList>
            <person name="Read B.A."/>
            <person name="Kegel J."/>
            <person name="Klute M.J."/>
            <person name="Kuo A."/>
            <person name="Lefebvre S.C."/>
            <person name="Maumus F."/>
            <person name="Mayer C."/>
            <person name="Miller J."/>
            <person name="Monier A."/>
            <person name="Salamov A."/>
            <person name="Young J."/>
            <person name="Aguilar M."/>
            <person name="Claverie J.M."/>
            <person name="Frickenhaus S."/>
            <person name="Gonzalez K."/>
            <person name="Herman E.K."/>
            <person name="Lin Y.C."/>
            <person name="Napier J."/>
            <person name="Ogata H."/>
            <person name="Sarno A.F."/>
            <person name="Shmutz J."/>
            <person name="Schroeder D."/>
            <person name="de Vargas C."/>
            <person name="Verret F."/>
            <person name="von Dassow P."/>
            <person name="Valentin K."/>
            <person name="Van de Peer Y."/>
            <person name="Wheeler G."/>
            <person name="Dacks J.B."/>
            <person name="Delwiche C.F."/>
            <person name="Dyhrman S.T."/>
            <person name="Glockner G."/>
            <person name="John U."/>
            <person name="Richards T."/>
            <person name="Worden A.Z."/>
            <person name="Zhang X."/>
            <person name="Grigoriev I.V."/>
            <person name="Allen A.E."/>
            <person name="Bidle K."/>
            <person name="Borodovsky M."/>
            <person name="Bowler C."/>
            <person name="Brownlee C."/>
            <person name="Cock J.M."/>
            <person name="Elias M."/>
            <person name="Gladyshev V.N."/>
            <person name="Groth M."/>
            <person name="Guda C."/>
            <person name="Hadaegh A."/>
            <person name="Iglesias-Rodriguez M.D."/>
            <person name="Jenkins J."/>
            <person name="Jones B.M."/>
            <person name="Lawson T."/>
            <person name="Leese F."/>
            <person name="Lindquist E."/>
            <person name="Lobanov A."/>
            <person name="Lomsadze A."/>
            <person name="Malik S.B."/>
            <person name="Marsh M.E."/>
            <person name="Mackinder L."/>
            <person name="Mock T."/>
            <person name="Mueller-Roeber B."/>
            <person name="Pagarete A."/>
            <person name="Parker M."/>
            <person name="Probert I."/>
            <person name="Quesneville H."/>
            <person name="Raines C."/>
            <person name="Rensing S.A."/>
            <person name="Riano-Pachon D.M."/>
            <person name="Richier S."/>
            <person name="Rokitta S."/>
            <person name="Shiraiwa Y."/>
            <person name="Soanes D.M."/>
            <person name="van der Giezen M."/>
            <person name="Wahlund T.M."/>
            <person name="Williams B."/>
            <person name="Wilson W."/>
            <person name="Wolfe G."/>
            <person name="Wurch L.L."/>
        </authorList>
    </citation>
    <scope>NUCLEOTIDE SEQUENCE</scope>
</reference>